<dbReference type="GO" id="GO:0031629">
    <property type="term" value="P:synaptic vesicle fusion to presynaptic active zone membrane"/>
    <property type="evidence" value="ECO:0007669"/>
    <property type="project" value="TreeGrafter"/>
</dbReference>
<feature type="domain" description="T-SNARE coiled-coil homology" evidence="6">
    <location>
        <begin position="408"/>
        <end position="463"/>
    </location>
</feature>
<dbReference type="OrthoDB" id="10009801at2759"/>
<dbReference type="GO" id="GO:0016082">
    <property type="term" value="P:synaptic vesicle priming"/>
    <property type="evidence" value="ECO:0007669"/>
    <property type="project" value="TreeGrafter"/>
</dbReference>
<evidence type="ECO:0000313" key="7">
    <source>
        <dbReference type="EMBL" id="CAG2234093.1"/>
    </source>
</evidence>
<dbReference type="GO" id="GO:0031201">
    <property type="term" value="C:SNARE complex"/>
    <property type="evidence" value="ECO:0007669"/>
    <property type="project" value="TreeGrafter"/>
</dbReference>
<evidence type="ECO:0000256" key="4">
    <source>
        <dbReference type="ARBA" id="ARBA00032027"/>
    </source>
</evidence>
<dbReference type="PROSITE" id="PS50192">
    <property type="entry name" value="T_SNARE"/>
    <property type="match status" value="1"/>
</dbReference>
<evidence type="ECO:0000256" key="3">
    <source>
        <dbReference type="ARBA" id="ARBA00024443"/>
    </source>
</evidence>
<dbReference type="GO" id="GO:0005886">
    <property type="term" value="C:plasma membrane"/>
    <property type="evidence" value="ECO:0007669"/>
    <property type="project" value="TreeGrafter"/>
</dbReference>
<keyword evidence="1" id="KW-0677">Repeat</keyword>
<comment type="similarity">
    <text evidence="2">Belongs to the SVAP1 family.</text>
</comment>
<evidence type="ECO:0000256" key="2">
    <source>
        <dbReference type="ARBA" id="ARBA00024354"/>
    </source>
</evidence>
<organism evidence="7 8">
    <name type="scientific">Mytilus edulis</name>
    <name type="common">Blue mussel</name>
    <dbReference type="NCBI Taxonomy" id="6550"/>
    <lineage>
        <taxon>Eukaryota</taxon>
        <taxon>Metazoa</taxon>
        <taxon>Spiralia</taxon>
        <taxon>Lophotrochozoa</taxon>
        <taxon>Mollusca</taxon>
        <taxon>Bivalvia</taxon>
        <taxon>Autobranchia</taxon>
        <taxon>Pteriomorphia</taxon>
        <taxon>Mytilida</taxon>
        <taxon>Mytiloidea</taxon>
        <taxon>Mytilidae</taxon>
        <taxon>Mytilinae</taxon>
        <taxon>Mytilus</taxon>
    </lineage>
</organism>
<keyword evidence="5" id="KW-0175">Coiled coil</keyword>
<gene>
    <name evidence="7" type="ORF">MEDL_46740</name>
</gene>
<dbReference type="InterPro" id="IPR000727">
    <property type="entry name" value="T_SNARE_dom"/>
</dbReference>
<name>A0A8S3TRR1_MYTED</name>
<dbReference type="Proteomes" id="UP000683360">
    <property type="component" value="Unassembled WGS sequence"/>
</dbReference>
<dbReference type="EMBL" id="CAJPWZ010002222">
    <property type="protein sequence ID" value="CAG2234093.1"/>
    <property type="molecule type" value="Genomic_DNA"/>
</dbReference>
<evidence type="ECO:0000313" key="8">
    <source>
        <dbReference type="Proteomes" id="UP000683360"/>
    </source>
</evidence>
<comment type="caution">
    <text evidence="7">The sequence shown here is derived from an EMBL/GenBank/DDBJ whole genome shotgun (WGS) entry which is preliminary data.</text>
</comment>
<evidence type="ECO:0000259" key="6">
    <source>
        <dbReference type="PROSITE" id="PS50192"/>
    </source>
</evidence>
<protein>
    <recommendedName>
        <fullName evidence="3">Synaptosomal-associated protein 47</fullName>
    </recommendedName>
    <alternativeName>
        <fullName evidence="4">Synaptosomal-associated 47 kDa protein</fullName>
    </alternativeName>
</protein>
<dbReference type="GO" id="GO:0098793">
    <property type="term" value="C:presynapse"/>
    <property type="evidence" value="ECO:0007669"/>
    <property type="project" value="GOC"/>
</dbReference>
<dbReference type="GO" id="GO:0005484">
    <property type="term" value="F:SNAP receptor activity"/>
    <property type="evidence" value="ECO:0007669"/>
    <property type="project" value="TreeGrafter"/>
</dbReference>
<dbReference type="GO" id="GO:0019905">
    <property type="term" value="F:syntaxin binding"/>
    <property type="evidence" value="ECO:0007669"/>
    <property type="project" value="TreeGrafter"/>
</dbReference>
<dbReference type="PANTHER" id="PTHR19305">
    <property type="entry name" value="SYNAPTOSOMAL ASSOCIATED PROTEIN"/>
    <property type="match status" value="1"/>
</dbReference>
<dbReference type="AlphaFoldDB" id="A0A8S3TRR1"/>
<dbReference type="Gene3D" id="2.30.29.30">
    <property type="entry name" value="Pleckstrin-homology domain (PH domain)/Phosphotyrosine-binding domain (PTB)"/>
    <property type="match status" value="1"/>
</dbReference>
<proteinExistence type="inferred from homology"/>
<accession>A0A8S3TRR1</accession>
<keyword evidence="8" id="KW-1185">Reference proteome</keyword>
<evidence type="ECO:0000256" key="1">
    <source>
        <dbReference type="ARBA" id="ARBA00022737"/>
    </source>
</evidence>
<reference evidence="7" key="1">
    <citation type="submission" date="2021-03" db="EMBL/GenBank/DDBJ databases">
        <authorList>
            <person name="Bekaert M."/>
        </authorList>
    </citation>
    <scope>NUCLEOTIDE SEQUENCE</scope>
</reference>
<dbReference type="PANTHER" id="PTHR19305:SF1">
    <property type="entry name" value="SYNAPTOSOMAL-ASSOCIATED PROTEIN 47"/>
    <property type="match status" value="1"/>
</dbReference>
<feature type="coiled-coil region" evidence="5">
    <location>
        <begin position="432"/>
        <end position="459"/>
    </location>
</feature>
<dbReference type="Gene3D" id="1.20.5.110">
    <property type="match status" value="2"/>
</dbReference>
<evidence type="ECO:0000256" key="5">
    <source>
        <dbReference type="SAM" id="Coils"/>
    </source>
</evidence>
<dbReference type="SUPFAM" id="SSF58038">
    <property type="entry name" value="SNARE fusion complex"/>
    <property type="match status" value="2"/>
</dbReference>
<sequence length="464" mass="53628">MKTYPSQTCYRLMILGNMPLSVSIFSKVKMFNPGEVTIRSWSVSFYDNESRKWKYGVLKLTPEYIEFLEEVAKTAHPYIKLLHHYDVTDIKKSLTGLVYRALVITLVDKTKYWVSSLADQTSLYNVLQYFQHQNLFSEARKKSQTATQKSFVQTEMGRKLLHSVHDSEKVLNNAVTVLHEQGTQIESSFATMHDINNDLDIADSIVSGLDSWLGKWKIPQQYKRESLEIIQSKDLPTELDYEILYTKLEMGKMNYQHLGILRICIQGLFIMTEKQKVVHNFDWRAISLVKVLSLCEITVTQYRIGQQDLTYDFVCTNFLPVLRLLDAKLKSKVEFMEDVFKEEKMKKMRKQKPLIDSTGMAKGELFSKVDDEKTICYDTVPAYLAQPSSGNVYQEGTEVLCQKQIVTDEEVAEISQTLQNIKSVALSTQQELDIQMDNIEKLTDNVDKANQRVKETVRHINKLT</sequence>
<dbReference type="InterPro" id="IPR011993">
    <property type="entry name" value="PH-like_dom_sf"/>
</dbReference>